<dbReference type="EMBL" id="BONV01000015">
    <property type="protein sequence ID" value="GIG80745.1"/>
    <property type="molecule type" value="Genomic_DNA"/>
</dbReference>
<gene>
    <name evidence="1" type="ORF">Pka01_38720</name>
</gene>
<reference evidence="1 2" key="1">
    <citation type="submission" date="2021-01" db="EMBL/GenBank/DDBJ databases">
        <title>Whole genome shotgun sequence of Planotetraspora kaengkrachanensis NBRC 104272.</title>
        <authorList>
            <person name="Komaki H."/>
            <person name="Tamura T."/>
        </authorList>
    </citation>
    <scope>NUCLEOTIDE SEQUENCE [LARGE SCALE GENOMIC DNA]</scope>
    <source>
        <strain evidence="1 2">NBRC 104272</strain>
    </source>
</reference>
<name>A0A8J3M9H7_9ACTN</name>
<evidence type="ECO:0000313" key="1">
    <source>
        <dbReference type="EMBL" id="GIG80745.1"/>
    </source>
</evidence>
<keyword evidence="2" id="KW-1185">Reference proteome</keyword>
<proteinExistence type="predicted"/>
<dbReference type="Gene3D" id="2.60.120.260">
    <property type="entry name" value="Galactose-binding domain-like"/>
    <property type="match status" value="1"/>
</dbReference>
<dbReference type="Proteomes" id="UP000630097">
    <property type="component" value="Unassembled WGS sequence"/>
</dbReference>
<protein>
    <submittedName>
        <fullName evidence="1">Uncharacterized protein</fullName>
    </submittedName>
</protein>
<dbReference type="AlphaFoldDB" id="A0A8J3M9H7"/>
<organism evidence="1 2">
    <name type="scientific">Planotetraspora kaengkrachanensis</name>
    <dbReference type="NCBI Taxonomy" id="575193"/>
    <lineage>
        <taxon>Bacteria</taxon>
        <taxon>Bacillati</taxon>
        <taxon>Actinomycetota</taxon>
        <taxon>Actinomycetes</taxon>
        <taxon>Streptosporangiales</taxon>
        <taxon>Streptosporangiaceae</taxon>
        <taxon>Planotetraspora</taxon>
    </lineage>
</organism>
<accession>A0A8J3M9H7</accession>
<evidence type="ECO:0000313" key="2">
    <source>
        <dbReference type="Proteomes" id="UP000630097"/>
    </source>
</evidence>
<comment type="caution">
    <text evidence="1">The sequence shown here is derived from an EMBL/GenBank/DDBJ whole genome shotgun (WGS) entry which is preliminary data.</text>
</comment>
<sequence length="101" mass="10816">MNPRPPDAASIPFGTARTATAECGPYRRHVKRVIANTCQVQYWNGSAYVAVPGQSACGVAGNTYNVTTFTSVNTTRLRLSIASRTGYSTGVVEWMALRTGS</sequence>